<evidence type="ECO:0000313" key="2">
    <source>
        <dbReference type="Proteomes" id="UP000308671"/>
    </source>
</evidence>
<reference evidence="1 2" key="1">
    <citation type="submission" date="2017-12" db="EMBL/GenBank/DDBJ databases">
        <title>Comparative genomics of Botrytis spp.</title>
        <authorList>
            <person name="Valero-Jimenez C.A."/>
            <person name="Tapia P."/>
            <person name="Veloso J."/>
            <person name="Silva-Moreno E."/>
            <person name="Staats M."/>
            <person name="Valdes J.H."/>
            <person name="Van Kan J.A.L."/>
        </authorList>
    </citation>
    <scope>NUCLEOTIDE SEQUENCE [LARGE SCALE GENOMIC DNA]</scope>
    <source>
        <strain evidence="1 2">MUCL435</strain>
    </source>
</reference>
<keyword evidence="2" id="KW-1185">Reference proteome</keyword>
<protein>
    <submittedName>
        <fullName evidence="1">Uncharacterized protein</fullName>
    </submittedName>
</protein>
<accession>A0A4S8R8Z8</accession>
<dbReference type="OrthoDB" id="4158087at2759"/>
<dbReference type="EMBL" id="PQXL01000024">
    <property type="protein sequence ID" value="THV54557.1"/>
    <property type="molecule type" value="Genomic_DNA"/>
</dbReference>
<gene>
    <name evidence="1" type="ORF">BGAL_0024g00220</name>
</gene>
<sequence>MESCVVTNVCEVQDEGHQIHAKSSPHTHIENYLDASKGNSSSSKVGDFMLIQVGNDRGPRTEAHSHVMREFWHEKKLQMAKKARVS</sequence>
<name>A0A4S8R8Z8_9HELO</name>
<dbReference type="AlphaFoldDB" id="A0A4S8R8Z8"/>
<evidence type="ECO:0000313" key="1">
    <source>
        <dbReference type="EMBL" id="THV54557.1"/>
    </source>
</evidence>
<comment type="caution">
    <text evidence="1">The sequence shown here is derived from an EMBL/GenBank/DDBJ whole genome shotgun (WGS) entry which is preliminary data.</text>
</comment>
<proteinExistence type="predicted"/>
<organism evidence="1 2">
    <name type="scientific">Botrytis galanthina</name>
    <dbReference type="NCBI Taxonomy" id="278940"/>
    <lineage>
        <taxon>Eukaryota</taxon>
        <taxon>Fungi</taxon>
        <taxon>Dikarya</taxon>
        <taxon>Ascomycota</taxon>
        <taxon>Pezizomycotina</taxon>
        <taxon>Leotiomycetes</taxon>
        <taxon>Helotiales</taxon>
        <taxon>Sclerotiniaceae</taxon>
        <taxon>Botrytis</taxon>
    </lineage>
</organism>
<dbReference type="Proteomes" id="UP000308671">
    <property type="component" value="Unassembled WGS sequence"/>
</dbReference>